<comment type="caution">
    <text evidence="3">The sequence shown here is derived from an EMBL/GenBank/DDBJ whole genome shotgun (WGS) entry which is preliminary data.</text>
</comment>
<evidence type="ECO:0000256" key="1">
    <source>
        <dbReference type="SAM" id="MobiDB-lite"/>
    </source>
</evidence>
<keyword evidence="2" id="KW-0732">Signal</keyword>
<evidence type="ECO:0000313" key="4">
    <source>
        <dbReference type="Proteomes" id="UP000052232"/>
    </source>
</evidence>
<evidence type="ECO:0008006" key="5">
    <source>
        <dbReference type="Google" id="ProtNLM"/>
    </source>
</evidence>
<evidence type="ECO:0000313" key="3">
    <source>
        <dbReference type="EMBL" id="KMS53833.1"/>
    </source>
</evidence>
<feature type="compositionally biased region" description="Pro residues" evidence="1">
    <location>
        <begin position="44"/>
        <end position="59"/>
    </location>
</feature>
<organism evidence="3 4">
    <name type="scientific">Sphingobium cupriresistens LL01</name>
    <dbReference type="NCBI Taxonomy" id="1420583"/>
    <lineage>
        <taxon>Bacteria</taxon>
        <taxon>Pseudomonadati</taxon>
        <taxon>Pseudomonadota</taxon>
        <taxon>Alphaproteobacteria</taxon>
        <taxon>Sphingomonadales</taxon>
        <taxon>Sphingomonadaceae</taxon>
        <taxon>Sphingobium</taxon>
    </lineage>
</organism>
<dbReference type="PATRIC" id="fig|1420583.3.peg.3120"/>
<dbReference type="PROSITE" id="PS51257">
    <property type="entry name" value="PROKAR_LIPOPROTEIN"/>
    <property type="match status" value="1"/>
</dbReference>
<feature type="signal peptide" evidence="2">
    <location>
        <begin position="1"/>
        <end position="24"/>
    </location>
</feature>
<dbReference type="Proteomes" id="UP000052232">
    <property type="component" value="Unassembled WGS sequence"/>
</dbReference>
<name>A0A0J7XRZ2_9SPHN</name>
<feature type="region of interest" description="Disordered" evidence="1">
    <location>
        <begin position="27"/>
        <end position="65"/>
    </location>
</feature>
<gene>
    <name evidence="3" type="ORF">V473_16590</name>
</gene>
<reference evidence="3 4" key="1">
    <citation type="journal article" date="2015" name="G3 (Bethesda)">
        <title>Insights into Ongoing Evolution of the Hexachlorocyclohexane Catabolic Pathway from Comparative Genomics of Ten Sphingomonadaceae Strains.</title>
        <authorList>
            <person name="Pearce S.L."/>
            <person name="Oakeshott J.G."/>
            <person name="Pandey G."/>
        </authorList>
    </citation>
    <scope>NUCLEOTIDE SEQUENCE [LARGE SCALE GENOMIC DNA]</scope>
    <source>
        <strain evidence="3 4">LL01</strain>
    </source>
</reference>
<keyword evidence="4" id="KW-1185">Reference proteome</keyword>
<proteinExistence type="predicted"/>
<dbReference type="STRING" id="1420583.V473_16590"/>
<dbReference type="AlphaFoldDB" id="A0A0J7XRZ2"/>
<evidence type="ECO:0000256" key="2">
    <source>
        <dbReference type="SAM" id="SignalP"/>
    </source>
</evidence>
<sequence length="193" mass="19311">MRLIPSFTALAPFLILLGSCVGPGAQRPVTRPASVPAPASAPARPSPAAPAPASTPQPAPVASGWQYRPVAPGGWTYRAEAAGSSAAFGPGVADAQLTLRCDRASRRVSLARAGAGAGQGALIVRTSYGAASWPATVSAGAAGQLVAFRAASDAGLDQLAYSRGKIAVEAAGAPMLIVPAWAEISRVIEDCRG</sequence>
<feature type="chain" id="PRO_5005291531" description="Lipoprotein" evidence="2">
    <location>
        <begin position="25"/>
        <end position="193"/>
    </location>
</feature>
<protein>
    <recommendedName>
        <fullName evidence="5">Lipoprotein</fullName>
    </recommendedName>
</protein>
<accession>A0A0J7XRZ2</accession>
<feature type="compositionally biased region" description="Low complexity" evidence="1">
    <location>
        <begin position="27"/>
        <end position="43"/>
    </location>
</feature>
<dbReference type="EMBL" id="JACT01000004">
    <property type="protein sequence ID" value="KMS53833.1"/>
    <property type="molecule type" value="Genomic_DNA"/>
</dbReference>
<dbReference type="RefSeq" id="WP_066606528.1">
    <property type="nucleotide sequence ID" value="NZ_KQ130435.1"/>
</dbReference>